<evidence type="ECO:0000259" key="5">
    <source>
        <dbReference type="Pfam" id="PF20172"/>
    </source>
</evidence>
<organism evidence="6 7">
    <name type="scientific">Stakelama pacifica</name>
    <dbReference type="NCBI Taxonomy" id="517720"/>
    <lineage>
        <taxon>Bacteria</taxon>
        <taxon>Pseudomonadati</taxon>
        <taxon>Pseudomonadota</taxon>
        <taxon>Alphaproteobacteria</taxon>
        <taxon>Sphingomonadales</taxon>
        <taxon>Sphingomonadaceae</taxon>
        <taxon>Stakelama</taxon>
    </lineage>
</organism>
<comment type="similarity">
    <text evidence="1">Belongs to the 'phage' integrase family.</text>
</comment>
<protein>
    <submittedName>
        <fullName evidence="6">Phage integrase family protein</fullName>
    </submittedName>
</protein>
<dbReference type="Pfam" id="PF20172">
    <property type="entry name" value="DUF6538"/>
    <property type="match status" value="1"/>
</dbReference>
<evidence type="ECO:0000256" key="2">
    <source>
        <dbReference type="ARBA" id="ARBA00022908"/>
    </source>
</evidence>
<reference evidence="6 7" key="1">
    <citation type="submission" date="2019-03" db="EMBL/GenBank/DDBJ databases">
        <title>Genomic Encyclopedia of Type Strains, Phase IV (KMG-IV): sequencing the most valuable type-strain genomes for metagenomic binning, comparative biology and taxonomic classification.</title>
        <authorList>
            <person name="Goeker M."/>
        </authorList>
    </citation>
    <scope>NUCLEOTIDE SEQUENCE [LARGE SCALE GENOMIC DNA]</scope>
    <source>
        <strain evidence="6 7">DSM 25059</strain>
    </source>
</reference>
<dbReference type="AlphaFoldDB" id="A0A4R6F9M8"/>
<keyword evidence="3" id="KW-0238">DNA-binding</keyword>
<dbReference type="PANTHER" id="PTHR30349">
    <property type="entry name" value="PHAGE INTEGRASE-RELATED"/>
    <property type="match status" value="1"/>
</dbReference>
<evidence type="ECO:0000313" key="6">
    <source>
        <dbReference type="EMBL" id="TDN77742.1"/>
    </source>
</evidence>
<dbReference type="GO" id="GO:0003677">
    <property type="term" value="F:DNA binding"/>
    <property type="evidence" value="ECO:0007669"/>
    <property type="project" value="UniProtKB-KW"/>
</dbReference>
<dbReference type="PANTHER" id="PTHR30349:SF41">
    <property type="entry name" value="INTEGRASE_RECOMBINASE PROTEIN MJ0367-RELATED"/>
    <property type="match status" value="1"/>
</dbReference>
<dbReference type="InterPro" id="IPR011010">
    <property type="entry name" value="DNA_brk_join_enz"/>
</dbReference>
<dbReference type="InterPro" id="IPR010998">
    <property type="entry name" value="Integrase_recombinase_N"/>
</dbReference>
<dbReference type="SUPFAM" id="SSF56349">
    <property type="entry name" value="DNA breaking-rejoining enzymes"/>
    <property type="match status" value="1"/>
</dbReference>
<dbReference type="InterPro" id="IPR046668">
    <property type="entry name" value="DUF6538"/>
</dbReference>
<evidence type="ECO:0000256" key="3">
    <source>
        <dbReference type="ARBA" id="ARBA00023125"/>
    </source>
</evidence>
<dbReference type="InterPro" id="IPR013762">
    <property type="entry name" value="Integrase-like_cat_sf"/>
</dbReference>
<dbReference type="GO" id="GO:0015074">
    <property type="term" value="P:DNA integration"/>
    <property type="evidence" value="ECO:0007669"/>
    <property type="project" value="UniProtKB-KW"/>
</dbReference>
<gene>
    <name evidence="6" type="ORF">EV664_1265</name>
</gene>
<proteinExistence type="inferred from homology"/>
<dbReference type="Gene3D" id="1.10.150.130">
    <property type="match status" value="1"/>
</dbReference>
<dbReference type="GO" id="GO:0006310">
    <property type="term" value="P:DNA recombination"/>
    <property type="evidence" value="ECO:0007669"/>
    <property type="project" value="UniProtKB-KW"/>
</dbReference>
<keyword evidence="2" id="KW-0229">DNA integration</keyword>
<dbReference type="EMBL" id="SNWD01000026">
    <property type="protein sequence ID" value="TDN77742.1"/>
    <property type="molecule type" value="Genomic_DNA"/>
</dbReference>
<evidence type="ECO:0000256" key="1">
    <source>
        <dbReference type="ARBA" id="ARBA00008857"/>
    </source>
</evidence>
<feature type="domain" description="DUF6538" evidence="5">
    <location>
        <begin position="6"/>
        <end position="63"/>
    </location>
</feature>
<dbReference type="InterPro" id="IPR050090">
    <property type="entry name" value="Tyrosine_recombinase_XerCD"/>
</dbReference>
<dbReference type="Gene3D" id="1.10.443.10">
    <property type="entry name" value="Intergrase catalytic core"/>
    <property type="match status" value="1"/>
</dbReference>
<sequence>MAKPPHLQKRGGIWYYYRRVPKELVPVIGKRFVKHSLKTGDLAQAKLRHSVYALNTDARFAAAARGDVVTGTGSAKGDLVSATALMDHVRTMVRTMDERAATNLREKPLVDLYDRREREMDAGYELDILTNPSDPRQAELVDHTATALLKKVGVELPDLKTHAQFEEVVRQGLIEVCRRRLDRYADRFDRPFHNPEFDPARRPTTTFGELAEIFLAEKLQEYRVNNVALKRQDKIKASVATLLEIVGPDLPISSIDDDIVQQVRSCVAQLPANRVKFYAKLPIKAAIERAAKEGRPALKSLTQSQYLDVFRDIMKVAVRKRFIVGNPAADIRPLKRDEVAASEKRKPWTMDQIRQFFGSEFYRSCAVDAAEPYSRPDRDWRFWLPLMMLFSGARPNEICQLSTDDIGRTDAGTWFVKISDDREGNTVKTQASRRRVPLHSELIAMGFLRFVKKREEADGPSRLFPMLKPNKYGNRAQYPLKRFSEKYIGLATQLDSDQSLYSLRHNVRDALRRVQAPPETLLAVSGWSPAGKAVSDNYGDPGNPDHHIRYVEGISYPGLDLSFLHIDR</sequence>
<keyword evidence="7" id="KW-1185">Reference proteome</keyword>
<dbReference type="CDD" id="cd01184">
    <property type="entry name" value="INT_C_like_1"/>
    <property type="match status" value="1"/>
</dbReference>
<accession>A0A4R6F9M8</accession>
<evidence type="ECO:0000313" key="7">
    <source>
        <dbReference type="Proteomes" id="UP000295493"/>
    </source>
</evidence>
<keyword evidence="4" id="KW-0233">DNA recombination</keyword>
<name>A0A4R6F9M8_9SPHN</name>
<dbReference type="Proteomes" id="UP000295493">
    <property type="component" value="Unassembled WGS sequence"/>
</dbReference>
<evidence type="ECO:0000256" key="4">
    <source>
        <dbReference type="ARBA" id="ARBA00023172"/>
    </source>
</evidence>
<comment type="caution">
    <text evidence="6">The sequence shown here is derived from an EMBL/GenBank/DDBJ whole genome shotgun (WGS) entry which is preliminary data.</text>
</comment>